<evidence type="ECO:0000256" key="18">
    <source>
        <dbReference type="SAM" id="MobiDB-lite"/>
    </source>
</evidence>
<evidence type="ECO:0000259" key="23">
    <source>
        <dbReference type="SMART" id="SM01332"/>
    </source>
</evidence>
<dbReference type="SMART" id="SM00079">
    <property type="entry name" value="PBPe"/>
    <property type="match status" value="1"/>
</dbReference>
<dbReference type="PROSITE" id="PS00292">
    <property type="entry name" value="CYCLINS"/>
    <property type="match status" value="1"/>
</dbReference>
<keyword evidence="12" id="KW-0325">Glycoprotein</keyword>
<keyword evidence="13" id="KW-1071">Ligand-gated ion channel</keyword>
<dbReference type="SMART" id="SM00385">
    <property type="entry name" value="CYCLIN"/>
    <property type="match status" value="2"/>
</dbReference>
<dbReference type="Pfam" id="PF00060">
    <property type="entry name" value="Lig_chan"/>
    <property type="match status" value="1"/>
</dbReference>
<feature type="compositionally biased region" description="Low complexity" evidence="18">
    <location>
        <begin position="961"/>
        <end position="970"/>
    </location>
</feature>
<comment type="subunit">
    <text evidence="3">Interacts with the CDC2 protein kinase to form a serine/threonine kinase holoenzyme complex also known as maturation promoting factor (MPF). The cyclin subunit imparts substrate specificity to the complex.</text>
</comment>
<evidence type="ECO:0000256" key="17">
    <source>
        <dbReference type="RuleBase" id="RU000383"/>
    </source>
</evidence>
<evidence type="ECO:0000256" key="15">
    <source>
        <dbReference type="ARBA" id="ARBA00023306"/>
    </source>
</evidence>
<comment type="subcellular location">
    <subcellularLocation>
        <location evidence="1">Membrane</location>
        <topology evidence="1">Multi-pass membrane protein</topology>
    </subcellularLocation>
</comment>
<dbReference type="Pfam" id="PF01094">
    <property type="entry name" value="ANF_receptor"/>
    <property type="match status" value="1"/>
</dbReference>
<dbReference type="Proteomes" id="UP000327013">
    <property type="component" value="Chromosome 7"/>
</dbReference>
<feature type="transmembrane region" description="Helical" evidence="19">
    <location>
        <begin position="573"/>
        <end position="592"/>
    </location>
</feature>
<dbReference type="GO" id="GO:0051301">
    <property type="term" value="P:cell division"/>
    <property type="evidence" value="ECO:0007669"/>
    <property type="project" value="UniProtKB-KW"/>
</dbReference>
<dbReference type="FunFam" id="3.40.190.10:FF:000054">
    <property type="entry name" value="Glutamate receptor"/>
    <property type="match status" value="1"/>
</dbReference>
<keyword evidence="10 19" id="KW-0472">Membrane</keyword>
<dbReference type="OrthoDB" id="5984008at2759"/>
<dbReference type="Gene3D" id="1.10.472.10">
    <property type="entry name" value="Cyclin-like"/>
    <property type="match status" value="2"/>
</dbReference>
<evidence type="ECO:0000256" key="5">
    <source>
        <dbReference type="ARBA" id="ARBA00022618"/>
    </source>
</evidence>
<evidence type="ECO:0000256" key="4">
    <source>
        <dbReference type="ARBA" id="ARBA00022448"/>
    </source>
</evidence>
<dbReference type="CDD" id="cd20506">
    <property type="entry name" value="CYCLIN_AtCycA-like_rpt2"/>
    <property type="match status" value="1"/>
</dbReference>
<evidence type="ECO:0000256" key="13">
    <source>
        <dbReference type="ARBA" id="ARBA00023286"/>
    </source>
</evidence>
<dbReference type="Pfam" id="PF02984">
    <property type="entry name" value="Cyclin_C"/>
    <property type="match status" value="1"/>
</dbReference>
<organism evidence="24 25">
    <name type="scientific">Carpinus fangiana</name>
    <dbReference type="NCBI Taxonomy" id="176857"/>
    <lineage>
        <taxon>Eukaryota</taxon>
        <taxon>Viridiplantae</taxon>
        <taxon>Streptophyta</taxon>
        <taxon>Embryophyta</taxon>
        <taxon>Tracheophyta</taxon>
        <taxon>Spermatophyta</taxon>
        <taxon>Magnoliopsida</taxon>
        <taxon>eudicotyledons</taxon>
        <taxon>Gunneridae</taxon>
        <taxon>Pentapetalae</taxon>
        <taxon>rosids</taxon>
        <taxon>fabids</taxon>
        <taxon>Fagales</taxon>
        <taxon>Betulaceae</taxon>
        <taxon>Carpinus</taxon>
    </lineage>
</organism>
<keyword evidence="6 19" id="KW-0812">Transmembrane</keyword>
<feature type="domain" description="Cyclin-like" evidence="22">
    <location>
        <begin position="1191"/>
        <end position="1275"/>
    </location>
</feature>
<keyword evidence="25" id="KW-1185">Reference proteome</keyword>
<evidence type="ECO:0000259" key="22">
    <source>
        <dbReference type="SMART" id="SM00385"/>
    </source>
</evidence>
<name>A0A5N6RME8_9ROSI</name>
<dbReference type="InterPro" id="IPR015683">
    <property type="entry name" value="Ionotropic_Glu_rcpt"/>
</dbReference>
<feature type="transmembrane region" description="Helical" evidence="19">
    <location>
        <begin position="599"/>
        <end position="616"/>
    </location>
</feature>
<protein>
    <recommendedName>
        <fullName evidence="16">B-like cyclin</fullName>
    </recommendedName>
</protein>
<keyword evidence="14" id="KW-0407">Ion channel</keyword>
<evidence type="ECO:0000256" key="3">
    <source>
        <dbReference type="ARBA" id="ARBA00011177"/>
    </source>
</evidence>
<dbReference type="Gene3D" id="3.40.190.10">
    <property type="entry name" value="Periplasmic binding protein-like II"/>
    <property type="match status" value="2"/>
</dbReference>
<dbReference type="InterPro" id="IPR013763">
    <property type="entry name" value="Cyclin-like_dom"/>
</dbReference>
<feature type="domain" description="Cyclin-like" evidence="22">
    <location>
        <begin position="1288"/>
        <end position="1376"/>
    </location>
</feature>
<evidence type="ECO:0000256" key="1">
    <source>
        <dbReference type="ARBA" id="ARBA00004141"/>
    </source>
</evidence>
<dbReference type="SUPFAM" id="SSF53850">
    <property type="entry name" value="Periplasmic binding protein-like II"/>
    <property type="match status" value="1"/>
</dbReference>
<keyword evidence="4" id="KW-0813">Transport</keyword>
<dbReference type="SUPFAM" id="SSF47954">
    <property type="entry name" value="Cyclin-like"/>
    <property type="match status" value="2"/>
</dbReference>
<keyword evidence="7 19" id="KW-1133">Transmembrane helix</keyword>
<evidence type="ECO:0000256" key="7">
    <source>
        <dbReference type="ARBA" id="ARBA00022989"/>
    </source>
</evidence>
<comment type="similarity">
    <text evidence="2">Belongs to the cyclin family. Cyclin AB subfamily.</text>
</comment>
<dbReference type="GO" id="GO:0015276">
    <property type="term" value="F:ligand-gated monoatomic ion channel activity"/>
    <property type="evidence" value="ECO:0007669"/>
    <property type="project" value="InterPro"/>
</dbReference>
<keyword evidence="8" id="KW-0406">Ion transport</keyword>
<keyword evidence="20" id="KW-0732">Signal</keyword>
<accession>A0A5N6RME8</accession>
<dbReference type="FunFam" id="1.10.287.70:FF:000172">
    <property type="entry name" value="Glutamate receptor"/>
    <property type="match status" value="1"/>
</dbReference>
<feature type="chain" id="PRO_5024467939" description="B-like cyclin" evidence="20">
    <location>
        <begin position="26"/>
        <end position="1417"/>
    </location>
</feature>
<dbReference type="InterPro" id="IPR004367">
    <property type="entry name" value="Cyclin_C-dom"/>
</dbReference>
<evidence type="ECO:0000256" key="6">
    <source>
        <dbReference type="ARBA" id="ARBA00022692"/>
    </source>
</evidence>
<dbReference type="Pfam" id="PF00134">
    <property type="entry name" value="Cyclin_N"/>
    <property type="match status" value="1"/>
</dbReference>
<evidence type="ECO:0000256" key="19">
    <source>
        <dbReference type="SAM" id="Phobius"/>
    </source>
</evidence>
<evidence type="ECO:0000256" key="9">
    <source>
        <dbReference type="ARBA" id="ARBA00023127"/>
    </source>
</evidence>
<dbReference type="InterPro" id="IPR001828">
    <property type="entry name" value="ANF_lig-bd_rcpt"/>
</dbReference>
<feature type="signal peptide" evidence="20">
    <location>
        <begin position="1"/>
        <end position="25"/>
    </location>
</feature>
<dbReference type="FunFam" id="1.10.472.10:FF:000013">
    <property type="entry name" value="Cyclin A1"/>
    <property type="match status" value="1"/>
</dbReference>
<evidence type="ECO:0000256" key="8">
    <source>
        <dbReference type="ARBA" id="ARBA00023065"/>
    </source>
</evidence>
<keyword evidence="5" id="KW-0132">Cell division</keyword>
<feature type="transmembrane region" description="Helical" evidence="19">
    <location>
        <begin position="628"/>
        <end position="648"/>
    </location>
</feature>
<keyword evidence="9 17" id="KW-0195">Cyclin</keyword>
<dbReference type="PANTHER" id="PTHR18966">
    <property type="entry name" value="IONOTROPIC GLUTAMATE RECEPTOR"/>
    <property type="match status" value="1"/>
</dbReference>
<dbReference type="InterPro" id="IPR048258">
    <property type="entry name" value="Cyclins_cyclin-box"/>
</dbReference>
<feature type="transmembrane region" description="Helical" evidence="19">
    <location>
        <begin position="805"/>
        <end position="827"/>
    </location>
</feature>
<dbReference type="InterPro" id="IPR036915">
    <property type="entry name" value="Cyclin-like_sf"/>
</dbReference>
<dbReference type="SMART" id="SM01332">
    <property type="entry name" value="Cyclin_C"/>
    <property type="match status" value="1"/>
</dbReference>
<dbReference type="CDD" id="cd19990">
    <property type="entry name" value="PBP1_GABAb_receptor_plant"/>
    <property type="match status" value="1"/>
</dbReference>
<evidence type="ECO:0000256" key="20">
    <source>
        <dbReference type="SAM" id="SignalP"/>
    </source>
</evidence>
<evidence type="ECO:0000256" key="16">
    <source>
        <dbReference type="ARBA" id="ARBA00032263"/>
    </source>
</evidence>
<feature type="domain" description="Cyclin C-terminal" evidence="23">
    <location>
        <begin position="1284"/>
        <end position="1407"/>
    </location>
</feature>
<sequence>MECKMSPGLSFFLVLLLMVASKSMALEGDNNNCPTTKMVASVGAVFYYNSRVGREQKVAMDLAVQDLLRLSCSKQLVLQLKDSHGNSAQATSAAIDLSNSKQVQAIIGTLTIQEIALISDSIGKTAEDIPILSLNSPALLPPAVPFQPPFVIQMANDVTLHMKCIAAIVGHFRWRKVTTIYENNNGFSTELGTLALLSDFLLAVGSGIEHHSTLPSLSSYLLDPKATIEEELMKLRRKSNRVFIIVQCSLELAILLFDKANQMGMMEKGYVWIVSDEIASLLDSVDSSVTYNMQGVIGFKTSLVSSGENFKQFKMKFRKKYGSEYPEEENANPSIFALRAYDAAWAIAQAITKSLTSEQLFESILSSNFKGLSGKISFKNDTLLSELPVFEIINVVGKSYREIAFWSPEFGFSKNVSDQHDNMEALGPIFWPGGLQTIPKGWSCSDEEKPLKIGVPAMGAFNQFVRVSYEQDLNRTFITGFSIEVFQAAVKRLPYQLPYVLVPFYDSYDNMVKQVYFKGLDAAVGDTEIMAYRFDYAEFTQPYVESGLLMIVTIKPDSLKETWLFITVFTKRMWLLMVAMHLFVGFVIWLIEHGSNPEFEGFGTMLWFSITVLFFVQREPIRSSLSRFVLAPWFFVILIVSASFTASLTSKITLSRFKPSVEDVETLQKTNAAVGCNGNSFIVRYLIDVLNFKPENIRSLHSINEYPEAFERGDIAAAFFVVPHAKVFLAKFCKGYTTTGPTFNLGGFGFVFPKGSPLATDISKAILEVTQSGEMQRLEKYLLSSNNCSSSTTLNGDIELGPEPFYSLFCISGAISAVACLITMVRLARERQLNMPFMPATLIDNRVWMWAVIFLARTCVKFQARYRRRRRFVVPEAEDIAEELNQMEQNSVGVAIQGQFGLGFRSEMSARNRCPPPSSSYPAKRPSVSENPIKKVTRAANPQLAKKRPALADVSNQRNGSKSNSRTSLLSSKPLVPCVAKMSKAKKELSACNENTGFPRNTLSASSSLKSNVLVPSKNTSFPGSDQPMASVAALSAPCSQESVLPSPSSILHALRGIDVSSSGSVSGSVSMDESMSTCDSLKSPQFEYIDNEDASAVTLIERKTSNSLYISDDAEKAGNVCERGIPMEMQTVDKVVDIDNNFMDPQFCATIACDIYKHLRVSEANKRPSTDFIERIQKDINTSMRAILIDWLVEVAEEYRLLPDTLFLTVNYIDRYLSGNSVNRQRLQLLGVACMMIAAKYEEICAPSVNEFCYVTDNTYFKDEVLQMESAVLNYLKFEMAAPTAKCFLRRFVCVAQATSEVPTMQLECLANYLAELSLIEYSMLCYSPSLIAASATFLAKFILVPSKEPWNSSLKHHTLYQASDVSECVKALHGLCCKGTNSNLPAVREKYSQHKYKFVAKKHCPPSIPLEFFHE</sequence>
<dbReference type="FunFam" id="3.40.50.2300:FF:000188">
    <property type="entry name" value="Glutamate receptor"/>
    <property type="match status" value="1"/>
</dbReference>
<evidence type="ECO:0000256" key="14">
    <source>
        <dbReference type="ARBA" id="ARBA00023303"/>
    </source>
</evidence>
<feature type="region of interest" description="Disordered" evidence="18">
    <location>
        <begin position="910"/>
        <end position="970"/>
    </location>
</feature>
<dbReference type="InterPro" id="IPR028082">
    <property type="entry name" value="Peripla_BP_I"/>
</dbReference>
<reference evidence="24 25" key="1">
    <citation type="submission" date="2019-06" db="EMBL/GenBank/DDBJ databases">
        <title>A chromosomal-level reference genome of Carpinus fangiana (Coryloideae, Betulaceae).</title>
        <authorList>
            <person name="Yang X."/>
            <person name="Wang Z."/>
            <person name="Zhang L."/>
            <person name="Hao G."/>
            <person name="Liu J."/>
            <person name="Yang Y."/>
        </authorList>
    </citation>
    <scope>NUCLEOTIDE SEQUENCE [LARGE SCALE GENOMIC DNA]</scope>
    <source>
        <strain evidence="24">Cfa_2016G</strain>
        <tissue evidence="24">Leaf</tissue>
    </source>
</reference>
<dbReference type="GO" id="GO:0016020">
    <property type="term" value="C:membrane"/>
    <property type="evidence" value="ECO:0007669"/>
    <property type="project" value="UniProtKB-SubCell"/>
</dbReference>
<dbReference type="Gene3D" id="3.40.50.2300">
    <property type="match status" value="3"/>
</dbReference>
<evidence type="ECO:0000256" key="11">
    <source>
        <dbReference type="ARBA" id="ARBA00023170"/>
    </source>
</evidence>
<evidence type="ECO:0000256" key="2">
    <source>
        <dbReference type="ARBA" id="ARBA00006955"/>
    </source>
</evidence>
<dbReference type="FunFam" id="1.10.472.10:FF:000167">
    <property type="entry name" value="Mitotic cyclin 6"/>
    <property type="match status" value="1"/>
</dbReference>
<dbReference type="InterPro" id="IPR001320">
    <property type="entry name" value="Iontro_rcpt_C"/>
</dbReference>
<gene>
    <name evidence="24" type="ORF">FH972_018108</name>
</gene>
<evidence type="ECO:0000259" key="21">
    <source>
        <dbReference type="SMART" id="SM00079"/>
    </source>
</evidence>
<dbReference type="EMBL" id="CM017327">
    <property type="protein sequence ID" value="KAE8100183.1"/>
    <property type="molecule type" value="Genomic_DNA"/>
</dbReference>
<dbReference type="InterPro" id="IPR006671">
    <property type="entry name" value="Cyclin_N"/>
</dbReference>
<keyword evidence="11" id="KW-0675">Receptor</keyword>
<feature type="domain" description="Ionotropic glutamate receptor C-terminal" evidence="21">
    <location>
        <begin position="452"/>
        <end position="785"/>
    </location>
</feature>
<dbReference type="CDD" id="cd20562">
    <property type="entry name" value="CYCLIN_AtCycA_like_rpt1"/>
    <property type="match status" value="1"/>
</dbReference>
<evidence type="ECO:0000313" key="25">
    <source>
        <dbReference type="Proteomes" id="UP000327013"/>
    </source>
</evidence>
<proteinExistence type="inferred from homology"/>
<evidence type="ECO:0000313" key="24">
    <source>
        <dbReference type="EMBL" id="KAE8100183.1"/>
    </source>
</evidence>
<dbReference type="SUPFAM" id="SSF53822">
    <property type="entry name" value="Periplasmic binding protein-like I"/>
    <property type="match status" value="1"/>
</dbReference>
<evidence type="ECO:0000256" key="10">
    <source>
        <dbReference type="ARBA" id="ARBA00023136"/>
    </source>
</evidence>
<keyword evidence="15" id="KW-0131">Cell cycle</keyword>
<dbReference type="InterPro" id="IPR044440">
    <property type="entry name" value="GABAb_receptor_plant_PBP1"/>
</dbReference>
<dbReference type="Gene3D" id="1.10.287.70">
    <property type="match status" value="1"/>
</dbReference>
<dbReference type="CDD" id="cd13686">
    <property type="entry name" value="GluR_Plant"/>
    <property type="match status" value="1"/>
</dbReference>
<evidence type="ECO:0000256" key="12">
    <source>
        <dbReference type="ARBA" id="ARBA00023180"/>
    </source>
</evidence>